<evidence type="ECO:0000313" key="1">
    <source>
        <dbReference type="EMBL" id="TGN30777.1"/>
    </source>
</evidence>
<protein>
    <submittedName>
        <fullName evidence="1">Integrase</fullName>
    </submittedName>
</protein>
<gene>
    <name evidence="1" type="ORF">E4L95_23835</name>
</gene>
<name>A0A4Z1BEC9_9RHOB</name>
<accession>A0A4Z1BEC9</accession>
<keyword evidence="2" id="KW-1185">Reference proteome</keyword>
<evidence type="ECO:0000313" key="2">
    <source>
        <dbReference type="Proteomes" id="UP000297972"/>
    </source>
</evidence>
<dbReference type="Proteomes" id="UP000297972">
    <property type="component" value="Unassembled WGS sequence"/>
</dbReference>
<dbReference type="AlphaFoldDB" id="A0A4Z1BEC9"/>
<dbReference type="EMBL" id="SRPG01000706">
    <property type="protein sequence ID" value="TGN30777.1"/>
    <property type="molecule type" value="Genomic_DNA"/>
</dbReference>
<sequence>TTTQQYAHVATRMIRDTVSPFEALARLEGQVTMPAPRPG</sequence>
<proteinExistence type="predicted"/>
<comment type="caution">
    <text evidence="1">The sequence shown here is derived from an EMBL/GenBank/DDBJ whole genome shotgun (WGS) entry which is preliminary data.</text>
</comment>
<organism evidence="1 2">
    <name type="scientific">Paracoccus liaowanqingii</name>
    <dbReference type="NCBI Taxonomy" id="2560053"/>
    <lineage>
        <taxon>Bacteria</taxon>
        <taxon>Pseudomonadati</taxon>
        <taxon>Pseudomonadota</taxon>
        <taxon>Alphaproteobacteria</taxon>
        <taxon>Rhodobacterales</taxon>
        <taxon>Paracoccaceae</taxon>
        <taxon>Paracoccus</taxon>
    </lineage>
</organism>
<reference evidence="1 2" key="1">
    <citation type="submission" date="2019-03" db="EMBL/GenBank/DDBJ databases">
        <authorList>
            <person name="Li J."/>
        </authorList>
    </citation>
    <scope>NUCLEOTIDE SEQUENCE [LARGE SCALE GENOMIC DNA]</scope>
    <source>
        <strain evidence="1 2">3058</strain>
    </source>
</reference>
<feature type="non-terminal residue" evidence="1">
    <location>
        <position position="1"/>
    </location>
</feature>